<evidence type="ECO:0000256" key="2">
    <source>
        <dbReference type="ARBA" id="ARBA00022722"/>
    </source>
</evidence>
<feature type="domain" description="OB-fold nucleic acid binding" evidence="7">
    <location>
        <begin position="13"/>
        <end position="120"/>
    </location>
</feature>
<dbReference type="GO" id="GO:0003676">
    <property type="term" value="F:nucleic acid binding"/>
    <property type="evidence" value="ECO:0007669"/>
    <property type="project" value="InterPro"/>
</dbReference>
<evidence type="ECO:0000259" key="6">
    <source>
        <dbReference type="Pfam" id="PF02601"/>
    </source>
</evidence>
<dbReference type="GO" id="GO:0005737">
    <property type="term" value="C:cytoplasm"/>
    <property type="evidence" value="ECO:0007669"/>
    <property type="project" value="UniProtKB-SubCell"/>
</dbReference>
<dbReference type="RefSeq" id="WP_163286103.1">
    <property type="nucleotide sequence ID" value="NZ_JAAGVY010000031.1"/>
</dbReference>
<dbReference type="PANTHER" id="PTHR30008:SF0">
    <property type="entry name" value="EXODEOXYRIBONUCLEASE 7 LARGE SUBUNIT"/>
    <property type="match status" value="1"/>
</dbReference>
<keyword evidence="2 5" id="KW-0540">Nuclease</keyword>
<keyword evidence="9" id="KW-1185">Reference proteome</keyword>
<dbReference type="InterPro" id="IPR025824">
    <property type="entry name" value="OB-fold_nuc-bd_dom"/>
</dbReference>
<keyword evidence="4 5" id="KW-0269">Exonuclease</keyword>
<dbReference type="AlphaFoldDB" id="A0A7K3WSN7"/>
<reference evidence="8 9" key="1">
    <citation type="submission" date="2020-02" db="EMBL/GenBank/DDBJ databases">
        <title>Out from the shadows clarifying the taxonomy of the family Cryomorphaceae and related taxa by utilizing the GTDB taxonomic framework.</title>
        <authorList>
            <person name="Bowman J.P."/>
        </authorList>
    </citation>
    <scope>NUCLEOTIDE SEQUENCE [LARGE SCALE GENOMIC DNA]</scope>
    <source>
        <strain evidence="8 9">QSSC 1-22</strain>
    </source>
</reference>
<evidence type="ECO:0000313" key="9">
    <source>
        <dbReference type="Proteomes" id="UP000486602"/>
    </source>
</evidence>
<comment type="similarity">
    <text evidence="5">Belongs to the XseA family.</text>
</comment>
<name>A0A7K3WSN7_9FLAO</name>
<comment type="caution">
    <text evidence="8">The sequence shown here is derived from an EMBL/GenBank/DDBJ whole genome shotgun (WGS) entry which is preliminary data.</text>
</comment>
<feature type="domain" description="Exonuclease VII large subunit C-terminal" evidence="6">
    <location>
        <begin position="144"/>
        <end position="459"/>
    </location>
</feature>
<sequence>MADMNTSAVKKHYSLSELARSLSSQIEKTYSKSYWITAEISKLNYYPQSGHCYPQLVEKKSGKIVADLKGFILKSKYQHIRTKFLELTGKEPGDGMQILFLCTLGFHAVYGLSLNILDIEPSYTLGEMARMRTEAIKKLKAEGIFDQNKSLYLPLLVQNVAVISVETSKGFLDFKNVLASSPFPNSINLRLFPALLQGDAAVASIIAALTKIRQVDIDFDAVVIIRGGGGETGLDCYDSYNLARNVSLFPIPILTGIGHATNLTVVEQVAYKNLITPTDLARNLVQNFIDFATRLKNVKRSLTNFRKGWFTLTRNELDAKANQLELAVSEKLANRRNHIRRSANRINNGVENALVEAKASINYRMPMRLNGVVKNRFETCNRKLNAQPASLAHSTMSQLKESQTNLGFIADKLRILDPANTLKRGFSITTLNGKTVNNADELEPGAELETRLWKGTVKSTVK</sequence>
<comment type="subcellular location">
    <subcellularLocation>
        <location evidence="5">Cytoplasm</location>
    </subcellularLocation>
</comment>
<dbReference type="GO" id="GO:0006308">
    <property type="term" value="P:DNA catabolic process"/>
    <property type="evidence" value="ECO:0007669"/>
    <property type="project" value="UniProtKB-UniRule"/>
</dbReference>
<dbReference type="NCBIfam" id="TIGR00237">
    <property type="entry name" value="xseA"/>
    <property type="match status" value="1"/>
</dbReference>
<evidence type="ECO:0000256" key="1">
    <source>
        <dbReference type="ARBA" id="ARBA00022490"/>
    </source>
</evidence>
<protein>
    <recommendedName>
        <fullName evidence="5">Exodeoxyribonuclease 7 large subunit</fullName>
        <ecNumber evidence="5">3.1.11.6</ecNumber>
    </recommendedName>
</protein>
<dbReference type="InterPro" id="IPR020579">
    <property type="entry name" value="Exonuc_VII_lsu_C"/>
</dbReference>
<organism evidence="8 9">
    <name type="scientific">Cryomorpha ignava</name>
    <dbReference type="NCBI Taxonomy" id="101383"/>
    <lineage>
        <taxon>Bacteria</taxon>
        <taxon>Pseudomonadati</taxon>
        <taxon>Bacteroidota</taxon>
        <taxon>Flavobacteriia</taxon>
        <taxon>Flavobacteriales</taxon>
        <taxon>Cryomorphaceae</taxon>
        <taxon>Cryomorpha</taxon>
    </lineage>
</organism>
<dbReference type="EC" id="3.1.11.6" evidence="5"/>
<evidence type="ECO:0000256" key="5">
    <source>
        <dbReference type="RuleBase" id="RU004355"/>
    </source>
</evidence>
<evidence type="ECO:0000313" key="8">
    <source>
        <dbReference type="EMBL" id="NEN24710.1"/>
    </source>
</evidence>
<evidence type="ECO:0000259" key="7">
    <source>
        <dbReference type="Pfam" id="PF13742"/>
    </source>
</evidence>
<dbReference type="Pfam" id="PF13742">
    <property type="entry name" value="tRNA_anti_2"/>
    <property type="match status" value="1"/>
</dbReference>
<gene>
    <name evidence="8" type="primary">xseA</name>
    <name evidence="8" type="ORF">G3O08_14480</name>
</gene>
<dbReference type="EMBL" id="JAAGVY010000031">
    <property type="protein sequence ID" value="NEN24710.1"/>
    <property type="molecule type" value="Genomic_DNA"/>
</dbReference>
<dbReference type="Proteomes" id="UP000486602">
    <property type="component" value="Unassembled WGS sequence"/>
</dbReference>
<dbReference type="InterPro" id="IPR003753">
    <property type="entry name" value="Exonuc_VII_L"/>
</dbReference>
<keyword evidence="1" id="KW-0963">Cytoplasm</keyword>
<keyword evidence="3 5" id="KW-0378">Hydrolase</keyword>
<evidence type="ECO:0000256" key="4">
    <source>
        <dbReference type="ARBA" id="ARBA00022839"/>
    </source>
</evidence>
<dbReference type="Pfam" id="PF02601">
    <property type="entry name" value="Exonuc_VII_L"/>
    <property type="match status" value="1"/>
</dbReference>
<dbReference type="GO" id="GO:0009318">
    <property type="term" value="C:exodeoxyribonuclease VII complex"/>
    <property type="evidence" value="ECO:0007669"/>
    <property type="project" value="UniProtKB-UniRule"/>
</dbReference>
<comment type="catalytic activity">
    <reaction evidence="5">
        <text>Exonucleolytic cleavage in either 5'- to 3'- or 3'- to 5'-direction to yield nucleoside 5'-phosphates.</text>
        <dbReference type="EC" id="3.1.11.6"/>
    </reaction>
</comment>
<dbReference type="PANTHER" id="PTHR30008">
    <property type="entry name" value="EXODEOXYRIBONUCLEASE 7 LARGE SUBUNIT"/>
    <property type="match status" value="1"/>
</dbReference>
<accession>A0A7K3WSN7</accession>
<dbReference type="CDD" id="cd04489">
    <property type="entry name" value="ExoVII_LU_OBF"/>
    <property type="match status" value="1"/>
</dbReference>
<dbReference type="GO" id="GO:0008855">
    <property type="term" value="F:exodeoxyribonuclease VII activity"/>
    <property type="evidence" value="ECO:0007669"/>
    <property type="project" value="UniProtKB-UniRule"/>
</dbReference>
<evidence type="ECO:0000256" key="3">
    <source>
        <dbReference type="ARBA" id="ARBA00022801"/>
    </source>
</evidence>
<proteinExistence type="inferred from homology"/>